<gene>
    <name evidence="3" type="ORF">FB567DRAFT_536994</name>
</gene>
<feature type="domain" description="FAS1" evidence="2">
    <location>
        <begin position="181"/>
        <end position="322"/>
    </location>
</feature>
<dbReference type="Proteomes" id="UP000813461">
    <property type="component" value="Unassembled WGS sequence"/>
</dbReference>
<proteinExistence type="predicted"/>
<feature type="signal peptide" evidence="1">
    <location>
        <begin position="1"/>
        <end position="17"/>
    </location>
</feature>
<protein>
    <submittedName>
        <fullName evidence="3">FAS1 domain-containing protein</fullName>
    </submittedName>
</protein>
<dbReference type="PANTHER" id="PTHR10900">
    <property type="entry name" value="PERIOSTIN-RELATED"/>
    <property type="match status" value="1"/>
</dbReference>
<feature type="domain" description="FAS1" evidence="2">
    <location>
        <begin position="19"/>
        <end position="178"/>
    </location>
</feature>
<keyword evidence="1" id="KW-0732">Signal</keyword>
<evidence type="ECO:0000313" key="3">
    <source>
        <dbReference type="EMBL" id="KAH7074228.1"/>
    </source>
</evidence>
<dbReference type="OrthoDB" id="286301at2759"/>
<feature type="chain" id="PRO_5035467707" evidence="1">
    <location>
        <begin position="18"/>
        <end position="431"/>
    </location>
</feature>
<dbReference type="SUPFAM" id="SSF82153">
    <property type="entry name" value="FAS1 domain"/>
    <property type="match status" value="2"/>
</dbReference>
<dbReference type="PROSITE" id="PS50213">
    <property type="entry name" value="FAS1"/>
    <property type="match status" value="2"/>
</dbReference>
<evidence type="ECO:0000259" key="2">
    <source>
        <dbReference type="PROSITE" id="PS50213"/>
    </source>
</evidence>
<name>A0A8K0QY45_9PLEO</name>
<sequence length="431" mass="44171">MWRTILALSSFATSAVAQSPALVSALAANPDLSTLASALSLVTSFAGTLNTDEPITILAPTNSAFETLLAGGLNAESQAIIDQNPDGIETLLAYHVIRGTYVSTDFTEVPTYVNTRLNQSFSIFDTIRTNVTDGQNVGLLLNGDDATIISGELQTSTVVQADIQVVPNITIHKIDRVLTIPLNLSDTLVRLPQLSTSAALGALDITGLLDRVDVGGESNQLTLDTAEDITVFIPNNAAFLAIGSLLQNASNETLRSVLGYHAVAGSVVFASDITNTTVESAEGSDLTLSVGTDGTVYVDNARVVFPNILLSNGVAHIIDAVLNPDSDDIDRDTLNPTATLAPAFTGASFIGTNIPFTQSAITPSTIISIPPLATTAKFVVPGGANATVTGGATGTGSRTVSATGPPIFTGGASKVGGGLGAAMGLGMAMLL</sequence>
<keyword evidence="4" id="KW-1185">Reference proteome</keyword>
<dbReference type="InterPro" id="IPR000782">
    <property type="entry name" value="FAS1_domain"/>
</dbReference>
<dbReference type="AlphaFoldDB" id="A0A8K0QY45"/>
<dbReference type="GO" id="GO:0016236">
    <property type="term" value="P:macroautophagy"/>
    <property type="evidence" value="ECO:0007669"/>
    <property type="project" value="TreeGrafter"/>
</dbReference>
<accession>A0A8K0QY45</accession>
<reference evidence="3" key="1">
    <citation type="journal article" date="2021" name="Nat. Commun.">
        <title>Genetic determinants of endophytism in the Arabidopsis root mycobiome.</title>
        <authorList>
            <person name="Mesny F."/>
            <person name="Miyauchi S."/>
            <person name="Thiergart T."/>
            <person name="Pickel B."/>
            <person name="Atanasova L."/>
            <person name="Karlsson M."/>
            <person name="Huettel B."/>
            <person name="Barry K.W."/>
            <person name="Haridas S."/>
            <person name="Chen C."/>
            <person name="Bauer D."/>
            <person name="Andreopoulos W."/>
            <person name="Pangilinan J."/>
            <person name="LaButti K."/>
            <person name="Riley R."/>
            <person name="Lipzen A."/>
            <person name="Clum A."/>
            <person name="Drula E."/>
            <person name="Henrissat B."/>
            <person name="Kohler A."/>
            <person name="Grigoriev I.V."/>
            <person name="Martin F.M."/>
            <person name="Hacquard S."/>
        </authorList>
    </citation>
    <scope>NUCLEOTIDE SEQUENCE</scope>
    <source>
        <strain evidence="3">MPI-SDFR-AT-0120</strain>
    </source>
</reference>
<dbReference type="PANTHER" id="PTHR10900:SF77">
    <property type="entry name" value="FI19380P1"/>
    <property type="match status" value="1"/>
</dbReference>
<evidence type="ECO:0000256" key="1">
    <source>
        <dbReference type="SAM" id="SignalP"/>
    </source>
</evidence>
<dbReference type="GO" id="GO:0000329">
    <property type="term" value="C:fungal-type vacuole membrane"/>
    <property type="evidence" value="ECO:0007669"/>
    <property type="project" value="TreeGrafter"/>
</dbReference>
<dbReference type="InterPro" id="IPR036378">
    <property type="entry name" value="FAS1_dom_sf"/>
</dbReference>
<dbReference type="InterPro" id="IPR050904">
    <property type="entry name" value="Adhesion/Biosynth-related"/>
</dbReference>
<comment type="caution">
    <text evidence="3">The sequence shown here is derived from an EMBL/GenBank/DDBJ whole genome shotgun (WGS) entry which is preliminary data.</text>
</comment>
<dbReference type="SMART" id="SM00554">
    <property type="entry name" value="FAS1"/>
    <property type="match status" value="2"/>
</dbReference>
<evidence type="ECO:0000313" key="4">
    <source>
        <dbReference type="Proteomes" id="UP000813461"/>
    </source>
</evidence>
<dbReference type="EMBL" id="JAGMVJ010000021">
    <property type="protein sequence ID" value="KAH7074228.1"/>
    <property type="molecule type" value="Genomic_DNA"/>
</dbReference>
<dbReference type="Gene3D" id="2.30.180.10">
    <property type="entry name" value="FAS1 domain"/>
    <property type="match status" value="2"/>
</dbReference>
<dbReference type="Pfam" id="PF02469">
    <property type="entry name" value="Fasciclin"/>
    <property type="match status" value="2"/>
</dbReference>
<organism evidence="3 4">
    <name type="scientific">Paraphoma chrysanthemicola</name>
    <dbReference type="NCBI Taxonomy" id="798071"/>
    <lineage>
        <taxon>Eukaryota</taxon>
        <taxon>Fungi</taxon>
        <taxon>Dikarya</taxon>
        <taxon>Ascomycota</taxon>
        <taxon>Pezizomycotina</taxon>
        <taxon>Dothideomycetes</taxon>
        <taxon>Pleosporomycetidae</taxon>
        <taxon>Pleosporales</taxon>
        <taxon>Pleosporineae</taxon>
        <taxon>Phaeosphaeriaceae</taxon>
        <taxon>Paraphoma</taxon>
    </lineage>
</organism>